<dbReference type="InterPro" id="IPR051368">
    <property type="entry name" value="SerProtInhib-TIL_Domain"/>
</dbReference>
<dbReference type="Proteomes" id="UP001153714">
    <property type="component" value="Chromosome 2"/>
</dbReference>
<keyword evidence="5" id="KW-1185">Reference proteome</keyword>
<feature type="domain" description="TIL" evidence="3">
    <location>
        <begin position="145"/>
        <end position="197"/>
    </location>
</feature>
<dbReference type="AlphaFoldDB" id="A0A9N9R450"/>
<dbReference type="GO" id="GO:0030414">
    <property type="term" value="F:peptidase inhibitor activity"/>
    <property type="evidence" value="ECO:0007669"/>
    <property type="project" value="UniProtKB-KW"/>
</dbReference>
<name>A0A9N9R450_9NEOP</name>
<reference evidence="4" key="2">
    <citation type="submission" date="2022-10" db="EMBL/GenBank/DDBJ databases">
        <authorList>
            <consortium name="ENA_rothamsted_submissions"/>
            <consortium name="culmorum"/>
            <person name="King R."/>
        </authorList>
    </citation>
    <scope>NUCLEOTIDE SEQUENCE</scope>
</reference>
<dbReference type="SUPFAM" id="SSF57567">
    <property type="entry name" value="Serine protease inhibitors"/>
    <property type="match status" value="3"/>
</dbReference>
<keyword evidence="2" id="KW-1015">Disulfide bond</keyword>
<sequence length="276" mass="31050">MNLTADAAEVIFKLETTEPRPNGTNCPENEEYRFCETCNRTCDNAKSPCPAQCARGCFCMANKQYTDVPIPYKMMCNANQVYKDCENCEKTCSNPNPHCSTQCSRGCFCKEGLYKAPDGECLELDKCPKAEESIGTAHEPSIEDCDIDEEYYACGWCEPTCSEPEPRCPLRVCTRGCQCRPPLLRHRTGKCVTPELCSPQKCEDPNEEYACRYGCEASCIQHRCVRPRRCELGCHCKLGLLRDHFTGKCVEKNQCTNGRHTITDLKTTILLPNAVD</sequence>
<evidence type="ECO:0000259" key="3">
    <source>
        <dbReference type="Pfam" id="PF01826"/>
    </source>
</evidence>
<reference evidence="4" key="1">
    <citation type="submission" date="2021-12" db="EMBL/GenBank/DDBJ databases">
        <authorList>
            <person name="King R."/>
        </authorList>
    </citation>
    <scope>NUCLEOTIDE SEQUENCE</scope>
</reference>
<evidence type="ECO:0000256" key="2">
    <source>
        <dbReference type="ARBA" id="ARBA00023157"/>
    </source>
</evidence>
<dbReference type="Pfam" id="PF01826">
    <property type="entry name" value="TIL"/>
    <property type="match status" value="2"/>
</dbReference>
<dbReference type="CDD" id="cd19941">
    <property type="entry name" value="TIL"/>
    <property type="match status" value="3"/>
</dbReference>
<evidence type="ECO:0000313" key="4">
    <source>
        <dbReference type="EMBL" id="CAG9788932.1"/>
    </source>
</evidence>
<evidence type="ECO:0000313" key="5">
    <source>
        <dbReference type="Proteomes" id="UP001153714"/>
    </source>
</evidence>
<gene>
    <name evidence="4" type="ORF">DIATSA_LOCUS6707</name>
</gene>
<dbReference type="EMBL" id="OU893333">
    <property type="protein sequence ID" value="CAG9788932.1"/>
    <property type="molecule type" value="Genomic_DNA"/>
</dbReference>
<feature type="domain" description="TIL" evidence="3">
    <location>
        <begin position="76"/>
        <end position="127"/>
    </location>
</feature>
<accession>A0A9N9R450</accession>
<dbReference type="OrthoDB" id="6236007at2759"/>
<dbReference type="InterPro" id="IPR002919">
    <property type="entry name" value="TIL_dom"/>
</dbReference>
<organism evidence="4 5">
    <name type="scientific">Diatraea saccharalis</name>
    <name type="common">sugarcane borer</name>
    <dbReference type="NCBI Taxonomy" id="40085"/>
    <lineage>
        <taxon>Eukaryota</taxon>
        <taxon>Metazoa</taxon>
        <taxon>Ecdysozoa</taxon>
        <taxon>Arthropoda</taxon>
        <taxon>Hexapoda</taxon>
        <taxon>Insecta</taxon>
        <taxon>Pterygota</taxon>
        <taxon>Neoptera</taxon>
        <taxon>Endopterygota</taxon>
        <taxon>Lepidoptera</taxon>
        <taxon>Glossata</taxon>
        <taxon>Ditrysia</taxon>
        <taxon>Pyraloidea</taxon>
        <taxon>Crambidae</taxon>
        <taxon>Crambinae</taxon>
        <taxon>Diatraea</taxon>
    </lineage>
</organism>
<dbReference type="PANTHER" id="PTHR23259">
    <property type="entry name" value="RIDDLE"/>
    <property type="match status" value="1"/>
</dbReference>
<dbReference type="PANTHER" id="PTHR23259:SF69">
    <property type="entry name" value="GEO11767P1-RELATED"/>
    <property type="match status" value="1"/>
</dbReference>
<evidence type="ECO:0000256" key="1">
    <source>
        <dbReference type="ARBA" id="ARBA00022690"/>
    </source>
</evidence>
<dbReference type="InterPro" id="IPR036084">
    <property type="entry name" value="Ser_inhib-like_sf"/>
</dbReference>
<proteinExistence type="predicted"/>
<keyword evidence="1" id="KW-0646">Protease inhibitor</keyword>
<protein>
    <recommendedName>
        <fullName evidence="3">TIL domain-containing protein</fullName>
    </recommendedName>
</protein>
<dbReference type="Gene3D" id="2.10.25.10">
    <property type="entry name" value="Laminin"/>
    <property type="match status" value="4"/>
</dbReference>